<evidence type="ECO:0000313" key="2">
    <source>
        <dbReference type="EMBL" id="CAA9291285.1"/>
    </source>
</evidence>
<dbReference type="AlphaFoldDB" id="A0A6J4JZC4"/>
<evidence type="ECO:0000256" key="1">
    <source>
        <dbReference type="SAM" id="MobiDB-lite"/>
    </source>
</evidence>
<accession>A0A6J4JZC4</accession>
<feature type="non-terminal residue" evidence="2">
    <location>
        <position position="1"/>
    </location>
</feature>
<reference evidence="2" key="1">
    <citation type="submission" date="2020-02" db="EMBL/GenBank/DDBJ databases">
        <authorList>
            <person name="Meier V. D."/>
        </authorList>
    </citation>
    <scope>NUCLEOTIDE SEQUENCE</scope>
    <source>
        <strain evidence="2">AVDCRST_MAG48</strain>
    </source>
</reference>
<proteinExistence type="predicted"/>
<protein>
    <submittedName>
        <fullName evidence="2">Uncharacterized protein</fullName>
    </submittedName>
</protein>
<feature type="non-terminal residue" evidence="2">
    <location>
        <position position="109"/>
    </location>
</feature>
<feature type="region of interest" description="Disordered" evidence="1">
    <location>
        <begin position="44"/>
        <end position="68"/>
    </location>
</feature>
<name>A0A6J4JZC4_9ACTN</name>
<organism evidence="2">
    <name type="scientific">uncultured Friedmanniella sp</name>
    <dbReference type="NCBI Taxonomy" id="335381"/>
    <lineage>
        <taxon>Bacteria</taxon>
        <taxon>Bacillati</taxon>
        <taxon>Actinomycetota</taxon>
        <taxon>Actinomycetes</taxon>
        <taxon>Propionibacteriales</taxon>
        <taxon>Nocardioidaceae</taxon>
        <taxon>Friedmanniella</taxon>
        <taxon>environmental samples</taxon>
    </lineage>
</organism>
<dbReference type="EMBL" id="CADCTS010000080">
    <property type="protein sequence ID" value="CAA9291285.1"/>
    <property type="molecule type" value="Genomic_DNA"/>
</dbReference>
<sequence length="109" mass="11183">AAVDVHLEDRPLLGQVARHVAEPVDVGERRLHLLGGRGQQARVVAGDGDGHVGARAGGVDGRDPRLADVGQVGEPALEVGLDRVPVVLVADGRGDRGVVRPARADGGQV</sequence>
<gene>
    <name evidence="2" type="ORF">AVDCRST_MAG48-535</name>
</gene>